<keyword evidence="2" id="KW-0812">Transmembrane</keyword>
<dbReference type="EMBL" id="CAEMXZ010000222">
    <property type="protein sequence ID" value="CAB4324794.1"/>
    <property type="molecule type" value="Genomic_DNA"/>
</dbReference>
<proteinExistence type="predicted"/>
<accession>A0A6J5YEX9</accession>
<protein>
    <submittedName>
        <fullName evidence="3">Unannotated protein</fullName>
    </submittedName>
</protein>
<evidence type="ECO:0000313" key="4">
    <source>
        <dbReference type="EMBL" id="CAB4956755.1"/>
    </source>
</evidence>
<evidence type="ECO:0000313" key="3">
    <source>
        <dbReference type="EMBL" id="CAB4324794.1"/>
    </source>
</evidence>
<organism evidence="3">
    <name type="scientific">freshwater metagenome</name>
    <dbReference type="NCBI Taxonomy" id="449393"/>
    <lineage>
        <taxon>unclassified sequences</taxon>
        <taxon>metagenomes</taxon>
        <taxon>ecological metagenomes</taxon>
    </lineage>
</organism>
<evidence type="ECO:0000256" key="1">
    <source>
        <dbReference type="SAM" id="MobiDB-lite"/>
    </source>
</evidence>
<dbReference type="EMBL" id="CAFBNC010000177">
    <property type="protein sequence ID" value="CAB4956755.1"/>
    <property type="molecule type" value="Genomic_DNA"/>
</dbReference>
<sequence>MDPNALRPDPSKAVPSVPSTGDWPAQAADLIVNTVETVRDRTTDTILTVARVAVFGLLAVVLGLVAIVIALIALIRLLDVILPSSVWLPYLIVGVASLVGGLLVFRRRNPPSSSGNTSRR</sequence>
<feature type="transmembrane region" description="Helical" evidence="2">
    <location>
        <begin position="87"/>
        <end position="105"/>
    </location>
</feature>
<keyword evidence="2" id="KW-0472">Membrane</keyword>
<feature type="region of interest" description="Disordered" evidence="1">
    <location>
        <begin position="1"/>
        <end position="21"/>
    </location>
</feature>
<reference evidence="3" key="1">
    <citation type="submission" date="2020-05" db="EMBL/GenBank/DDBJ databases">
        <authorList>
            <person name="Chiriac C."/>
            <person name="Salcher M."/>
            <person name="Ghai R."/>
            <person name="Kavagutti S V."/>
        </authorList>
    </citation>
    <scope>NUCLEOTIDE SEQUENCE</scope>
</reference>
<dbReference type="AlphaFoldDB" id="A0A6J5YEX9"/>
<keyword evidence="2" id="KW-1133">Transmembrane helix</keyword>
<evidence type="ECO:0000256" key="2">
    <source>
        <dbReference type="SAM" id="Phobius"/>
    </source>
</evidence>
<name>A0A6J5YEX9_9ZZZZ</name>
<gene>
    <name evidence="3" type="ORF">UFOPK1392_02570</name>
    <name evidence="4" type="ORF">UFOPK3733_02207</name>
</gene>
<feature type="transmembrane region" description="Helical" evidence="2">
    <location>
        <begin position="49"/>
        <end position="75"/>
    </location>
</feature>